<sequence>MYWIENTAVARLRSTSSGCLWCQPFVHPPFLTLVQQRSIDCFALLKRLTEPDAIVQTVCLSLPKFDRFRAYHIAAPVRQGHFRVRSELLFDGLFLFIQKLPARYRLALRAGQGTDLAGARPLMEIGFRRFARYTLGRTLDANGPSQW</sequence>
<proteinExistence type="predicted"/>
<accession>A0A8W7Q3F8</accession>
<reference evidence="1" key="1">
    <citation type="submission" date="2022-08" db="UniProtKB">
        <authorList>
            <consortium name="EnsemblMetazoa"/>
        </authorList>
    </citation>
    <scope>IDENTIFICATION</scope>
</reference>
<organism evidence="1">
    <name type="scientific">Anopheles coluzzii</name>
    <name type="common">African malaria mosquito</name>
    <dbReference type="NCBI Taxonomy" id="1518534"/>
    <lineage>
        <taxon>Eukaryota</taxon>
        <taxon>Metazoa</taxon>
        <taxon>Ecdysozoa</taxon>
        <taxon>Arthropoda</taxon>
        <taxon>Hexapoda</taxon>
        <taxon>Insecta</taxon>
        <taxon>Pterygota</taxon>
        <taxon>Neoptera</taxon>
        <taxon>Endopterygota</taxon>
        <taxon>Diptera</taxon>
        <taxon>Nematocera</taxon>
        <taxon>Culicoidea</taxon>
        <taxon>Culicidae</taxon>
        <taxon>Anophelinae</taxon>
        <taxon>Anopheles</taxon>
    </lineage>
</organism>
<dbReference type="Proteomes" id="UP000075882">
    <property type="component" value="Unassembled WGS sequence"/>
</dbReference>
<name>A0A8W7Q3F8_ANOCL</name>
<dbReference type="EnsemblMetazoa" id="ACOM042015-RA">
    <property type="protein sequence ID" value="ACOM042015-PA.1"/>
    <property type="gene ID" value="ACOM042015"/>
</dbReference>
<dbReference type="AlphaFoldDB" id="A0A8W7Q3F8"/>
<protein>
    <submittedName>
        <fullName evidence="1">Uncharacterized protein</fullName>
    </submittedName>
</protein>
<evidence type="ECO:0000313" key="1">
    <source>
        <dbReference type="EnsemblMetazoa" id="ACOM042015-PA.1"/>
    </source>
</evidence>